<gene>
    <name evidence="2" type="ORF">N792_09165</name>
</gene>
<evidence type="ECO:0000313" key="3">
    <source>
        <dbReference type="Proteomes" id="UP000030017"/>
    </source>
</evidence>
<feature type="compositionally biased region" description="Low complexity" evidence="1">
    <location>
        <begin position="7"/>
        <end position="40"/>
    </location>
</feature>
<feature type="region of interest" description="Disordered" evidence="1">
    <location>
        <begin position="1"/>
        <end position="40"/>
    </location>
</feature>
<dbReference type="STRING" id="1122185.N792_09165"/>
<dbReference type="EMBL" id="AVPS01000005">
    <property type="protein sequence ID" value="KGM51806.1"/>
    <property type="molecule type" value="Genomic_DNA"/>
</dbReference>
<name>A0A0A0ELD0_9GAMM</name>
<sequence length="217" mass="22197">MLAGACTAQTPTEPTAQAPVAPATQPSEQAAPAEPTATPAAPKLQADMRALWRGHIDKTRAYAMAVKDGNQSEADAAANDVVTNAKAISAAVASFYGDAGGAEMLRLLSGHWTGVKEMTDAASKGDAAGVQKGMDDAIANAGEIAKFLASANPNLPEDTVNGLMVAHVEHHHAQITQIMAGDTAAEADTWAAMQAHMDVISDALAAAIAKQFPDKAS</sequence>
<proteinExistence type="predicted"/>
<accession>A0A0A0ELD0</accession>
<evidence type="ECO:0000313" key="2">
    <source>
        <dbReference type="EMBL" id="KGM51806.1"/>
    </source>
</evidence>
<comment type="caution">
    <text evidence="2">The sequence shown here is derived from an EMBL/GenBank/DDBJ whole genome shotgun (WGS) entry which is preliminary data.</text>
</comment>
<organism evidence="2 3">
    <name type="scientific">Lysobacter concretionis Ko07 = DSM 16239</name>
    <dbReference type="NCBI Taxonomy" id="1122185"/>
    <lineage>
        <taxon>Bacteria</taxon>
        <taxon>Pseudomonadati</taxon>
        <taxon>Pseudomonadota</taxon>
        <taxon>Gammaproteobacteria</taxon>
        <taxon>Lysobacterales</taxon>
        <taxon>Lysobacteraceae</taxon>
        <taxon>Novilysobacter</taxon>
    </lineage>
</organism>
<keyword evidence="3" id="KW-1185">Reference proteome</keyword>
<reference evidence="2 3" key="1">
    <citation type="submission" date="2013-08" db="EMBL/GenBank/DDBJ databases">
        <title>Genome sequencing of Lysobacter.</title>
        <authorList>
            <person name="Zhang S."/>
            <person name="Wang G."/>
        </authorList>
    </citation>
    <scope>NUCLEOTIDE SEQUENCE [LARGE SCALE GENOMIC DNA]</scope>
    <source>
        <strain evidence="2 3">Ko07</strain>
    </source>
</reference>
<evidence type="ECO:0000256" key="1">
    <source>
        <dbReference type="SAM" id="MobiDB-lite"/>
    </source>
</evidence>
<dbReference type="AlphaFoldDB" id="A0A0A0ELD0"/>
<protein>
    <submittedName>
        <fullName evidence="2">Uncharacterized protein</fullName>
    </submittedName>
</protein>
<dbReference type="Proteomes" id="UP000030017">
    <property type="component" value="Unassembled WGS sequence"/>
</dbReference>
<dbReference type="eggNOG" id="ENOG5030XSS">
    <property type="taxonomic scope" value="Bacteria"/>
</dbReference>